<dbReference type="AlphaFoldDB" id="A0ABD1CX02"/>
<evidence type="ECO:0000313" key="7">
    <source>
        <dbReference type="EMBL" id="KAL1380976.1"/>
    </source>
</evidence>
<evidence type="ECO:0000313" key="8">
    <source>
        <dbReference type="Proteomes" id="UP001562425"/>
    </source>
</evidence>
<organism evidence="7 8">
    <name type="scientific">Culex pipiens pipiens</name>
    <name type="common">Northern house mosquito</name>
    <dbReference type="NCBI Taxonomy" id="38569"/>
    <lineage>
        <taxon>Eukaryota</taxon>
        <taxon>Metazoa</taxon>
        <taxon>Ecdysozoa</taxon>
        <taxon>Arthropoda</taxon>
        <taxon>Hexapoda</taxon>
        <taxon>Insecta</taxon>
        <taxon>Pterygota</taxon>
        <taxon>Neoptera</taxon>
        <taxon>Endopterygota</taxon>
        <taxon>Diptera</taxon>
        <taxon>Nematocera</taxon>
        <taxon>Culicoidea</taxon>
        <taxon>Culicidae</taxon>
        <taxon>Culicinae</taxon>
        <taxon>Culicini</taxon>
        <taxon>Culex</taxon>
        <taxon>Culex</taxon>
    </lineage>
</organism>
<feature type="signal peptide" evidence="6">
    <location>
        <begin position="1"/>
        <end position="19"/>
    </location>
</feature>
<keyword evidence="8" id="KW-1185">Reference proteome</keyword>
<protein>
    <submittedName>
        <fullName evidence="7">Uncharacterized protein</fullName>
    </submittedName>
</protein>
<sequence length="740" mass="83614">MKLLLAVFAFTAFLSCTSADCRHHNAIFKSVLATDHECSIYLRDQTACDGEDCTLRCRGLLTRYWNDSVGVPSATINRFYRPSVLDLGYSERTGCCLREVTTRVPLRAVCRRADAAIGCFNQHYGHFKVKSPKFVPFTELQHQQILRECIDVLRIPQTIIAGYLKHGIEHYPEAQCLLRCFLIREGLYTDAGGPDLHRMSVQCEGNYSDEQFRRKASKCVGKLQKQCLDKSLSAVFGDCSHHNAVFKSIHGADHECSIYLREGTCHSADCSLRCRGLLTRYWNDTFGVPSATINRFYRPDVHDYEYYERTECCLGGVKEKVPLEDVCRRAEASTDCYHRNYGQLQADTPKFVPFTELQHQQILQDCIDIHQVPESVLVGYVKHGIELYPEAKCLLRCFLIREGHYTDAGGPDLHRMSVQCEGNYSDEEFRKKASKCIRNLQEQCIDKCELAFRISDECVNGEIALLSVFLGASNTTSNSLTLSPSNTLVLPPRSIHKTDHECRIYQQHGTCASGDCSLRCRGLLARYWNDTVGLPAVTINRFYQPSVHDHEYYQRTQYCLTDIKHPLSDVCQRANASISCYNQHYGHLQAKAREFVPFTELQHEQILQECIDILRIPASTLAGYVKHGIANYPEAQCLLRCFMLREGLYTDAGGPDLHRMSVQCEGNYSEGQIREKTSRCIGDLQGQCLDKCELAYRIAEECVNGDIAVIVVFAGVSTKVTTKLNVSPSLNVNVNGPSFG</sequence>
<evidence type="ECO:0000256" key="6">
    <source>
        <dbReference type="SAM" id="SignalP"/>
    </source>
</evidence>
<evidence type="ECO:0000256" key="5">
    <source>
        <dbReference type="ARBA" id="ARBA00023157"/>
    </source>
</evidence>
<comment type="caution">
    <text evidence="7">The sequence shown here is derived from an EMBL/GenBank/DDBJ whole genome shotgun (WGS) entry which is preliminary data.</text>
</comment>
<evidence type="ECO:0000256" key="4">
    <source>
        <dbReference type="ARBA" id="ARBA00022729"/>
    </source>
</evidence>
<comment type="subcellular location">
    <subcellularLocation>
        <location evidence="1">Secreted</location>
    </subcellularLocation>
</comment>
<proteinExistence type="inferred from homology"/>
<keyword evidence="3" id="KW-0964">Secreted</keyword>
<dbReference type="EMBL" id="JBEHCU010008860">
    <property type="protein sequence ID" value="KAL1380976.1"/>
    <property type="molecule type" value="Genomic_DNA"/>
</dbReference>
<name>A0ABD1CX02_CULPP</name>
<dbReference type="CDD" id="cd23992">
    <property type="entry name" value="PBP_GOBP"/>
    <property type="match status" value="3"/>
</dbReference>
<keyword evidence="4 6" id="KW-0732">Signal</keyword>
<dbReference type="SUPFAM" id="SSF47565">
    <property type="entry name" value="Insect pheromone/odorant-binding proteins"/>
    <property type="match status" value="5"/>
</dbReference>
<dbReference type="GO" id="GO:0005576">
    <property type="term" value="C:extracellular region"/>
    <property type="evidence" value="ECO:0007669"/>
    <property type="project" value="UniProtKB-SubCell"/>
</dbReference>
<dbReference type="PANTHER" id="PTHR11857:SF46">
    <property type="entry name" value="GENERAL ODORANT-BINDING PROTEIN 99A-RELATED"/>
    <property type="match status" value="1"/>
</dbReference>
<reference evidence="7 8" key="1">
    <citation type="submission" date="2024-05" db="EMBL/GenBank/DDBJ databases">
        <title>Culex pipiens pipiens assembly and annotation.</title>
        <authorList>
            <person name="Alout H."/>
            <person name="Durand T."/>
        </authorList>
    </citation>
    <scope>NUCLEOTIDE SEQUENCE [LARGE SCALE GENOMIC DNA]</scope>
    <source>
        <strain evidence="7">HA-2024</strain>
        <tissue evidence="7">Whole body</tissue>
    </source>
</reference>
<dbReference type="Proteomes" id="UP001562425">
    <property type="component" value="Unassembled WGS sequence"/>
</dbReference>
<dbReference type="SMART" id="SM00708">
    <property type="entry name" value="PhBP"/>
    <property type="match status" value="3"/>
</dbReference>
<dbReference type="PANTHER" id="PTHR11857">
    <property type="entry name" value="ODORANT BINDING PROTEIN-RELATED"/>
    <property type="match status" value="1"/>
</dbReference>
<dbReference type="InterPro" id="IPR006170">
    <property type="entry name" value="PBP/GOBP"/>
</dbReference>
<evidence type="ECO:0000256" key="1">
    <source>
        <dbReference type="ARBA" id="ARBA00004613"/>
    </source>
</evidence>
<keyword evidence="5" id="KW-1015">Disulfide bond</keyword>
<comment type="similarity">
    <text evidence="2">Belongs to the PBP/GOBP family.</text>
</comment>
<evidence type="ECO:0000256" key="3">
    <source>
        <dbReference type="ARBA" id="ARBA00022525"/>
    </source>
</evidence>
<evidence type="ECO:0000256" key="2">
    <source>
        <dbReference type="ARBA" id="ARBA00008098"/>
    </source>
</evidence>
<gene>
    <name evidence="7" type="ORF">pipiens_003493</name>
</gene>
<accession>A0ABD1CX02</accession>
<feature type="chain" id="PRO_5044825427" evidence="6">
    <location>
        <begin position="20"/>
        <end position="740"/>
    </location>
</feature>
<dbReference type="Gene3D" id="1.10.238.20">
    <property type="entry name" value="Pheromone/general odorant binding protein domain"/>
    <property type="match status" value="6"/>
</dbReference>
<dbReference type="PROSITE" id="PS51257">
    <property type="entry name" value="PROKAR_LIPOPROTEIN"/>
    <property type="match status" value="1"/>
</dbReference>
<dbReference type="Pfam" id="PF01395">
    <property type="entry name" value="PBP_GOBP"/>
    <property type="match status" value="3"/>
</dbReference>
<dbReference type="InterPro" id="IPR036728">
    <property type="entry name" value="PBP_GOBP_sf"/>
</dbReference>